<dbReference type="InterPro" id="IPR019734">
    <property type="entry name" value="TPR_rpt"/>
</dbReference>
<feature type="compositionally biased region" description="Pro residues" evidence="5">
    <location>
        <begin position="168"/>
        <end position="177"/>
    </location>
</feature>
<dbReference type="Gene3D" id="1.25.40.10">
    <property type="entry name" value="Tetratricopeptide repeat domain"/>
    <property type="match status" value="1"/>
</dbReference>
<dbReference type="EMBL" id="FMWP01000014">
    <property type="protein sequence ID" value="SCZ89962.1"/>
    <property type="molecule type" value="Genomic_DNA"/>
</dbReference>
<evidence type="ECO:0000256" key="2">
    <source>
        <dbReference type="ARBA" id="ARBA00022803"/>
    </source>
</evidence>
<evidence type="ECO:0000256" key="5">
    <source>
        <dbReference type="SAM" id="MobiDB-lite"/>
    </source>
</evidence>
<reference evidence="8" key="1">
    <citation type="submission" date="2016-10" db="EMBL/GenBank/DDBJ databases">
        <authorList>
            <person name="Jeantristanb JTB J.-T."/>
            <person name="Ricardo R."/>
        </authorList>
    </citation>
    <scope>NUCLEOTIDE SEQUENCE [LARGE SCALE GENOMIC DNA]</scope>
</reference>
<dbReference type="SUPFAM" id="SSF48452">
    <property type="entry name" value="TPR-like"/>
    <property type="match status" value="1"/>
</dbReference>
<feature type="compositionally biased region" description="Pro residues" evidence="5">
    <location>
        <begin position="285"/>
        <end position="294"/>
    </location>
</feature>
<accession>A0A2X0KKV5</accession>
<organism evidence="7 8">
    <name type="scientific">Microbotryum saponariae</name>
    <dbReference type="NCBI Taxonomy" id="289078"/>
    <lineage>
        <taxon>Eukaryota</taxon>
        <taxon>Fungi</taxon>
        <taxon>Dikarya</taxon>
        <taxon>Basidiomycota</taxon>
        <taxon>Pucciniomycotina</taxon>
        <taxon>Microbotryomycetes</taxon>
        <taxon>Microbotryales</taxon>
        <taxon>Microbotryaceae</taxon>
        <taxon>Microbotryum</taxon>
    </lineage>
</organism>
<evidence type="ECO:0000313" key="8">
    <source>
        <dbReference type="Proteomes" id="UP000249723"/>
    </source>
</evidence>
<feature type="compositionally biased region" description="Low complexity" evidence="5">
    <location>
        <begin position="153"/>
        <end position="167"/>
    </location>
</feature>
<comment type="similarity">
    <text evidence="3">Belongs to the RPAP3 family.</text>
</comment>
<name>A0A2X0KKV5_9BASI</name>
<evidence type="ECO:0000313" key="7">
    <source>
        <dbReference type="EMBL" id="SCZ89962.1"/>
    </source>
</evidence>
<dbReference type="SMART" id="SM00028">
    <property type="entry name" value="TPR"/>
    <property type="match status" value="2"/>
</dbReference>
<keyword evidence="8" id="KW-1185">Reference proteome</keyword>
<evidence type="ECO:0000256" key="1">
    <source>
        <dbReference type="ARBA" id="ARBA00022737"/>
    </source>
</evidence>
<evidence type="ECO:0000256" key="4">
    <source>
        <dbReference type="ARBA" id="ARBA00040133"/>
    </source>
</evidence>
<dbReference type="GO" id="GO:0101031">
    <property type="term" value="C:protein folding chaperone complex"/>
    <property type="evidence" value="ECO:0007669"/>
    <property type="project" value="TreeGrafter"/>
</dbReference>
<feature type="domain" description="RNA-polymerase II-associated protein 3-like C-terminal" evidence="6">
    <location>
        <begin position="351"/>
        <end position="448"/>
    </location>
</feature>
<dbReference type="Pfam" id="PF13877">
    <property type="entry name" value="RPAP3_C"/>
    <property type="match status" value="1"/>
</dbReference>
<dbReference type="InterPro" id="IPR051966">
    <property type="entry name" value="RPAP3"/>
</dbReference>
<dbReference type="Proteomes" id="UP000249723">
    <property type="component" value="Unassembled WGS sequence"/>
</dbReference>
<dbReference type="InterPro" id="IPR025986">
    <property type="entry name" value="RPAP3-like_C"/>
</dbReference>
<dbReference type="AlphaFoldDB" id="A0A2X0KKV5"/>
<feature type="region of interest" description="Disordered" evidence="5">
    <location>
        <begin position="126"/>
        <end position="374"/>
    </location>
</feature>
<dbReference type="InterPro" id="IPR011990">
    <property type="entry name" value="TPR-like_helical_dom_sf"/>
</dbReference>
<dbReference type="STRING" id="289078.A0A2X0KKV5"/>
<keyword evidence="2" id="KW-0802">TPR repeat</keyword>
<dbReference type="PANTHER" id="PTHR46423:SF1">
    <property type="entry name" value="RNA POLYMERASE II-ASSOCIATED PROTEIN 3"/>
    <property type="match status" value="1"/>
</dbReference>
<dbReference type="PANTHER" id="PTHR46423">
    <property type="entry name" value="RNA POLYMERASE II-ASSOCIATED PROTEIN 3"/>
    <property type="match status" value="1"/>
</dbReference>
<keyword evidence="1" id="KW-0677">Repeat</keyword>
<evidence type="ECO:0000259" key="6">
    <source>
        <dbReference type="Pfam" id="PF13877"/>
    </source>
</evidence>
<feature type="compositionally biased region" description="Polar residues" evidence="5">
    <location>
        <begin position="351"/>
        <end position="371"/>
    </location>
</feature>
<sequence>MSKAAEASKDKGNLAFRQANYPLALAHYTTSIQLDRSSYLYPLNRSLVHLKLSEWRHAEKDATVALELDPVEASKKAYYRRALARKGMAKYRLAIKDLEQAREAGAEPNDIDQELNDIKQLLQDSGAQTTQHELPLPPPPIPNKLSATPSELPKTPSSTSSVEEPTFETPPSPPPAQPFGSSKSAAPSKDRLKAALAPRPPSSTKKEKESVPTLSSETKTTKSKPTGDLMTAVSTRSLTRPHAGAATGGSDKTTPSSFAAKKQQRTSRFASSAPVKASSKTAPNTVPPPPPAPPAATEAVAPTPPPVESLPKPPTSTSAIPLVPHWTPTPPSKPLQLASPQPLPHVPSSKPPLSSSTFEQTLSSPSLTPSDRLTYLRSIPPSTFPTLLKGGALTPDLLTLIIQALASSSDAETNIEPDVDDWLLNFVHHLAKVDRFDMNVMFLEEAERELVRGVFDRAERGLRISKGRWGL</sequence>
<dbReference type="OrthoDB" id="629492at2759"/>
<protein>
    <recommendedName>
        <fullName evidence="4">RNA polymerase II-associated protein 3</fullName>
    </recommendedName>
</protein>
<feature type="compositionally biased region" description="Low complexity" evidence="5">
    <location>
        <begin position="213"/>
        <end position="226"/>
    </location>
</feature>
<feature type="compositionally biased region" description="Pro residues" evidence="5">
    <location>
        <begin position="302"/>
        <end position="314"/>
    </location>
</feature>
<proteinExistence type="inferred from homology"/>
<gene>
    <name evidence="7" type="ORF">BZ3500_MVSOF-1268-A1-R1_CHR1-3G01692</name>
</gene>
<evidence type="ECO:0000256" key="3">
    <source>
        <dbReference type="ARBA" id="ARBA00038275"/>
    </source>
</evidence>